<comment type="caution">
    <text evidence="1">The sequence shown here is derived from an EMBL/GenBank/DDBJ whole genome shotgun (WGS) entry which is preliminary data.</text>
</comment>
<protein>
    <submittedName>
        <fullName evidence="1">Uncharacterized protein</fullName>
    </submittedName>
</protein>
<name>A0A9D1FBF4_9FIRM</name>
<proteinExistence type="predicted"/>
<organism evidence="1 2">
    <name type="scientific">Candidatus Avoscillospira avistercoris</name>
    <dbReference type="NCBI Taxonomy" id="2840707"/>
    <lineage>
        <taxon>Bacteria</taxon>
        <taxon>Bacillati</taxon>
        <taxon>Bacillota</taxon>
        <taxon>Clostridia</taxon>
        <taxon>Eubacteriales</taxon>
        <taxon>Oscillospiraceae</taxon>
        <taxon>Oscillospiraceae incertae sedis</taxon>
        <taxon>Candidatus Avoscillospira</taxon>
    </lineage>
</organism>
<dbReference type="AlphaFoldDB" id="A0A9D1FBF4"/>
<reference evidence="1" key="1">
    <citation type="submission" date="2020-10" db="EMBL/GenBank/DDBJ databases">
        <authorList>
            <person name="Gilroy R."/>
        </authorList>
    </citation>
    <scope>NUCLEOTIDE SEQUENCE</scope>
    <source>
        <strain evidence="1">ChiBcec16-1751</strain>
    </source>
</reference>
<accession>A0A9D1FBF4</accession>
<dbReference type="EMBL" id="DVJJ01000143">
    <property type="protein sequence ID" value="HIS65576.1"/>
    <property type="molecule type" value="Genomic_DNA"/>
</dbReference>
<dbReference type="Proteomes" id="UP000886741">
    <property type="component" value="Unassembled WGS sequence"/>
</dbReference>
<reference evidence="1" key="2">
    <citation type="journal article" date="2021" name="PeerJ">
        <title>Extensive microbial diversity within the chicken gut microbiome revealed by metagenomics and culture.</title>
        <authorList>
            <person name="Gilroy R."/>
            <person name="Ravi A."/>
            <person name="Getino M."/>
            <person name="Pursley I."/>
            <person name="Horton D.L."/>
            <person name="Alikhan N.F."/>
            <person name="Baker D."/>
            <person name="Gharbi K."/>
            <person name="Hall N."/>
            <person name="Watson M."/>
            <person name="Adriaenssens E.M."/>
            <person name="Foster-Nyarko E."/>
            <person name="Jarju S."/>
            <person name="Secka A."/>
            <person name="Antonio M."/>
            <person name="Oren A."/>
            <person name="Chaudhuri R.R."/>
            <person name="La Ragione R."/>
            <person name="Hildebrand F."/>
            <person name="Pallen M.J."/>
        </authorList>
    </citation>
    <scope>NUCLEOTIDE SEQUENCE</scope>
    <source>
        <strain evidence="1">ChiBcec16-1751</strain>
    </source>
</reference>
<sequence>MGGFPFLCFLGGGAAPSLRKQYSTGLAKKKDVLQFFLQNIENPEFSNLSVFLHKTFRGILGEKVKNKKLS</sequence>
<evidence type="ECO:0000313" key="2">
    <source>
        <dbReference type="Proteomes" id="UP000886741"/>
    </source>
</evidence>
<evidence type="ECO:0000313" key="1">
    <source>
        <dbReference type="EMBL" id="HIS65576.1"/>
    </source>
</evidence>
<gene>
    <name evidence="1" type="ORF">IAA83_09450</name>
</gene>